<feature type="domain" description="Purple acid phosphatase N-terminal" evidence="9">
    <location>
        <begin position="230"/>
        <end position="302"/>
    </location>
</feature>
<keyword evidence="2 5" id="KW-0732">Signal</keyword>
<dbReference type="InterPro" id="IPR039331">
    <property type="entry name" value="PAPs-like"/>
</dbReference>
<dbReference type="SUPFAM" id="SSF49363">
    <property type="entry name" value="Purple acid phosphatase, N-terminal domain"/>
    <property type="match status" value="2"/>
</dbReference>
<feature type="compositionally biased region" description="Basic residues" evidence="6">
    <location>
        <begin position="195"/>
        <end position="219"/>
    </location>
</feature>
<keyword evidence="11" id="KW-1185">Reference proteome</keyword>
<dbReference type="InterPro" id="IPR015914">
    <property type="entry name" value="PAPs_N"/>
</dbReference>
<evidence type="ECO:0000313" key="11">
    <source>
        <dbReference type="Proteomes" id="UP001497392"/>
    </source>
</evidence>
<dbReference type="EC" id="3.1.3.2" evidence="5"/>
<evidence type="ECO:0000256" key="6">
    <source>
        <dbReference type="SAM" id="MobiDB-lite"/>
    </source>
</evidence>
<dbReference type="InterPro" id="IPR041792">
    <property type="entry name" value="MPP_PAP"/>
</dbReference>
<evidence type="ECO:0000256" key="5">
    <source>
        <dbReference type="RuleBase" id="RU361203"/>
    </source>
</evidence>
<evidence type="ECO:0000259" key="7">
    <source>
        <dbReference type="Pfam" id="PF00149"/>
    </source>
</evidence>
<dbReference type="Pfam" id="PF16656">
    <property type="entry name" value="Pur_ac_phosph_N"/>
    <property type="match status" value="1"/>
</dbReference>
<evidence type="ECO:0000256" key="3">
    <source>
        <dbReference type="ARBA" id="ARBA00022801"/>
    </source>
</evidence>
<dbReference type="Pfam" id="PF00149">
    <property type="entry name" value="Metallophos"/>
    <property type="match status" value="1"/>
</dbReference>
<feature type="compositionally biased region" description="Acidic residues" evidence="6">
    <location>
        <begin position="96"/>
        <end position="113"/>
    </location>
</feature>
<feature type="signal peptide" evidence="5">
    <location>
        <begin position="1"/>
        <end position="24"/>
    </location>
</feature>
<feature type="domain" description="Purple acid phosphatase C-terminal" evidence="8">
    <location>
        <begin position="518"/>
        <end position="577"/>
    </location>
</feature>
<feature type="region of interest" description="Disordered" evidence="6">
    <location>
        <begin position="83"/>
        <end position="228"/>
    </location>
</feature>
<comment type="catalytic activity">
    <reaction evidence="5">
        <text>a phosphate monoester + H2O = an alcohol + phosphate</text>
        <dbReference type="Rhea" id="RHEA:15017"/>
        <dbReference type="ChEBI" id="CHEBI:15377"/>
        <dbReference type="ChEBI" id="CHEBI:30879"/>
        <dbReference type="ChEBI" id="CHEBI:43474"/>
        <dbReference type="ChEBI" id="CHEBI:67140"/>
        <dbReference type="EC" id="3.1.3.2"/>
    </reaction>
</comment>
<evidence type="ECO:0000256" key="2">
    <source>
        <dbReference type="ARBA" id="ARBA00022729"/>
    </source>
</evidence>
<dbReference type="Gene3D" id="3.60.21.10">
    <property type="match status" value="1"/>
</dbReference>
<evidence type="ECO:0000259" key="9">
    <source>
        <dbReference type="Pfam" id="PF16656"/>
    </source>
</evidence>
<accession>A0ABP1FEV2</accession>
<dbReference type="PANTHER" id="PTHR22953">
    <property type="entry name" value="ACID PHOSPHATASE RELATED"/>
    <property type="match status" value="1"/>
</dbReference>
<dbReference type="PANTHER" id="PTHR22953:SF153">
    <property type="entry name" value="PURPLE ACID PHOSPHATASE"/>
    <property type="match status" value="1"/>
</dbReference>
<dbReference type="InterPro" id="IPR008963">
    <property type="entry name" value="Purple_acid_Pase-like_N"/>
</dbReference>
<keyword evidence="4" id="KW-0325">Glycoprotein</keyword>
<reference evidence="10 11" key="1">
    <citation type="submission" date="2024-06" db="EMBL/GenBank/DDBJ databases">
        <authorList>
            <person name="Kraege A."/>
            <person name="Thomma B."/>
        </authorList>
    </citation>
    <scope>NUCLEOTIDE SEQUENCE [LARGE SCALE GENOMIC DNA]</scope>
</reference>
<feature type="compositionally biased region" description="Low complexity" evidence="6">
    <location>
        <begin position="154"/>
        <end position="172"/>
    </location>
</feature>
<dbReference type="InterPro" id="IPR004843">
    <property type="entry name" value="Calcineurin-like_PHP"/>
</dbReference>
<dbReference type="SUPFAM" id="SSF56300">
    <property type="entry name" value="Metallo-dependent phosphatases"/>
    <property type="match status" value="1"/>
</dbReference>
<dbReference type="CDD" id="cd00839">
    <property type="entry name" value="MPP_PAPs"/>
    <property type="match status" value="1"/>
</dbReference>
<protein>
    <recommendedName>
        <fullName evidence="5">Purple acid phosphatase</fullName>
        <ecNumber evidence="5">3.1.3.2</ecNumber>
    </recommendedName>
</protein>
<feature type="compositionally biased region" description="Acidic residues" evidence="6">
    <location>
        <begin position="176"/>
        <end position="190"/>
    </location>
</feature>
<feature type="compositionally biased region" description="Basic and acidic residues" evidence="6">
    <location>
        <begin position="114"/>
        <end position="123"/>
    </location>
</feature>
<proteinExistence type="inferred from homology"/>
<feature type="domain" description="Calcineurin-like phosphoesterase" evidence="7">
    <location>
        <begin position="314"/>
        <end position="503"/>
    </location>
</feature>
<organism evidence="10 11">
    <name type="scientific">Coccomyxa viridis</name>
    <dbReference type="NCBI Taxonomy" id="1274662"/>
    <lineage>
        <taxon>Eukaryota</taxon>
        <taxon>Viridiplantae</taxon>
        <taxon>Chlorophyta</taxon>
        <taxon>core chlorophytes</taxon>
        <taxon>Trebouxiophyceae</taxon>
        <taxon>Trebouxiophyceae incertae sedis</taxon>
        <taxon>Coccomyxaceae</taxon>
        <taxon>Coccomyxa</taxon>
    </lineage>
</organism>
<comment type="similarity">
    <text evidence="1 5">Belongs to the metallophosphoesterase superfamily. Purple acid phosphatase family.</text>
</comment>
<dbReference type="Pfam" id="PF14008">
    <property type="entry name" value="Metallophos_C"/>
    <property type="match status" value="1"/>
</dbReference>
<comment type="caution">
    <text evidence="10">The sequence shown here is derived from an EMBL/GenBank/DDBJ whole genome shotgun (WGS) entry which is preliminary data.</text>
</comment>
<dbReference type="InterPro" id="IPR029052">
    <property type="entry name" value="Metallo-depent_PP-like"/>
</dbReference>
<dbReference type="Gene3D" id="2.60.40.380">
    <property type="entry name" value="Purple acid phosphatase-like, N-terminal"/>
    <property type="match status" value="1"/>
</dbReference>
<sequence length="638" mass="71109">MLKYSVVALYGLLLSLQGLVNVNAGVTSDYRRPPSRPLLPMEHELLARPIGASPHVPEQVHLSLAGPGSMAVSWLTYPQDDPTNAGLLNQRRSLLESDDDKDDDEDDEEDEEEEHHQHYKHNEDSEDGDSEQDDEEEDDEDSDRQRDVADSDAAEAALSSSFSGRSSGASAADPEKDSDDDEEDEEDEEGSRELGRHHKHHHKHHHKKHKHKKHKHKKDRQQCRHLEGLSRSVVKFGTSSGDYLGVSHGNNTCYQADEYVSGALHHVVLGAGPEGPLQPDTTYFYTCGDPDLGMSPEFSFRTPPVVGPESLPYRLGLIGDLGQTDNSASTLDHLTASKPGSVINVGDLSYADGYQPRWDTWGRLIASHTSSFPWAVIEGNHEEEVTNGKTGFLAYEKRFWFPSVQSRSYSPFYYSYEVAGAHVLMLGCYVEYGRDSEQFAWLQQDLASVDRSRTPWVIVGMHAPWYNSNTAHQHEVDDMMEAMEETLYQHGVDAVFAGHVHAYESSYPVFRGVRDECGPVHIVIGDGGNREGLAEVYDEPQPDWSAYREASYGSGTLELLNTTHALWRWHRNQDSQAIVSDEVWLVRNTTCRPSGLARQAEKGDEVASVQAAVQQGEQLLMGLARKFLRSGAAFLGAI</sequence>
<feature type="chain" id="PRO_5044994808" description="Purple acid phosphatase" evidence="5">
    <location>
        <begin position="25"/>
        <end position="638"/>
    </location>
</feature>
<evidence type="ECO:0000256" key="4">
    <source>
        <dbReference type="ARBA" id="ARBA00023180"/>
    </source>
</evidence>
<dbReference type="Proteomes" id="UP001497392">
    <property type="component" value="Unassembled WGS sequence"/>
</dbReference>
<keyword evidence="3 5" id="KW-0378">Hydrolase</keyword>
<evidence type="ECO:0000259" key="8">
    <source>
        <dbReference type="Pfam" id="PF14008"/>
    </source>
</evidence>
<gene>
    <name evidence="10" type="primary">g79</name>
    <name evidence="10" type="ORF">VP750_LOCUS62</name>
</gene>
<evidence type="ECO:0000256" key="1">
    <source>
        <dbReference type="ARBA" id="ARBA00008723"/>
    </source>
</evidence>
<dbReference type="EMBL" id="CAXHTA020000001">
    <property type="protein sequence ID" value="CAL5218403.1"/>
    <property type="molecule type" value="Genomic_DNA"/>
</dbReference>
<dbReference type="InterPro" id="IPR025733">
    <property type="entry name" value="PAPs_C"/>
</dbReference>
<evidence type="ECO:0000313" key="10">
    <source>
        <dbReference type="EMBL" id="CAL5218403.1"/>
    </source>
</evidence>
<name>A0ABP1FEV2_9CHLO</name>
<feature type="compositionally biased region" description="Acidic residues" evidence="6">
    <location>
        <begin position="124"/>
        <end position="142"/>
    </location>
</feature>